<comment type="similarity">
    <text evidence="1">Belongs to the RMD1/sif2 family.</text>
</comment>
<dbReference type="AlphaFoldDB" id="A0A0C3C8B3"/>
<feature type="compositionally biased region" description="Polar residues" evidence="2">
    <location>
        <begin position="53"/>
        <end position="62"/>
    </location>
</feature>
<feature type="domain" description="DUF155" evidence="3">
    <location>
        <begin position="118"/>
        <end position="313"/>
    </location>
</feature>
<protein>
    <recommendedName>
        <fullName evidence="3">DUF155 domain-containing protein</fullName>
    </recommendedName>
</protein>
<dbReference type="GO" id="GO:0005739">
    <property type="term" value="C:mitochondrion"/>
    <property type="evidence" value="ECO:0007669"/>
    <property type="project" value="UniProtKB-ARBA"/>
</dbReference>
<dbReference type="InterPro" id="IPR051624">
    <property type="entry name" value="RMD1/Sad1-interacting"/>
</dbReference>
<reference evidence="4 5" key="1">
    <citation type="submission" date="2014-04" db="EMBL/GenBank/DDBJ databases">
        <authorList>
            <consortium name="DOE Joint Genome Institute"/>
            <person name="Kuo A."/>
            <person name="Gay G."/>
            <person name="Dore J."/>
            <person name="Kohler A."/>
            <person name="Nagy L.G."/>
            <person name="Floudas D."/>
            <person name="Copeland A."/>
            <person name="Barry K.W."/>
            <person name="Cichocki N."/>
            <person name="Veneault-Fourrey C."/>
            <person name="LaButti K."/>
            <person name="Lindquist E.A."/>
            <person name="Lipzen A."/>
            <person name="Lundell T."/>
            <person name="Morin E."/>
            <person name="Murat C."/>
            <person name="Sun H."/>
            <person name="Tunlid A."/>
            <person name="Henrissat B."/>
            <person name="Grigoriev I.V."/>
            <person name="Hibbett D.S."/>
            <person name="Martin F."/>
            <person name="Nordberg H.P."/>
            <person name="Cantor M.N."/>
            <person name="Hua S.X."/>
        </authorList>
    </citation>
    <scope>NUCLEOTIDE SEQUENCE [LARGE SCALE GENOMIC DNA]</scope>
    <source>
        <strain evidence="5">h7</strain>
    </source>
</reference>
<dbReference type="Proteomes" id="UP000053424">
    <property type="component" value="Unassembled WGS sequence"/>
</dbReference>
<dbReference type="PANTHER" id="PTHR16255">
    <property type="entry name" value="REQUIRED FOR MEIOTIC NUCLEAR DIVISION PROTEIN 1 HOMOLOG"/>
    <property type="match status" value="1"/>
</dbReference>
<evidence type="ECO:0000256" key="1">
    <source>
        <dbReference type="ARBA" id="ARBA00008306"/>
    </source>
</evidence>
<feature type="compositionally biased region" description="Basic and acidic residues" evidence="2">
    <location>
        <begin position="39"/>
        <end position="48"/>
    </location>
</feature>
<organism evidence="4 5">
    <name type="scientific">Hebeloma cylindrosporum</name>
    <dbReference type="NCBI Taxonomy" id="76867"/>
    <lineage>
        <taxon>Eukaryota</taxon>
        <taxon>Fungi</taxon>
        <taxon>Dikarya</taxon>
        <taxon>Basidiomycota</taxon>
        <taxon>Agaricomycotina</taxon>
        <taxon>Agaricomycetes</taxon>
        <taxon>Agaricomycetidae</taxon>
        <taxon>Agaricales</taxon>
        <taxon>Agaricineae</taxon>
        <taxon>Hymenogastraceae</taxon>
        <taxon>Hebeloma</taxon>
    </lineage>
</organism>
<dbReference type="InterPro" id="IPR003734">
    <property type="entry name" value="DUF155"/>
</dbReference>
<gene>
    <name evidence="4" type="ORF">M413DRAFT_446747</name>
</gene>
<evidence type="ECO:0000313" key="4">
    <source>
        <dbReference type="EMBL" id="KIM39826.1"/>
    </source>
</evidence>
<evidence type="ECO:0000313" key="5">
    <source>
        <dbReference type="Proteomes" id="UP000053424"/>
    </source>
</evidence>
<dbReference type="Pfam" id="PF02582">
    <property type="entry name" value="DUF155"/>
    <property type="match status" value="1"/>
</dbReference>
<proteinExistence type="inferred from homology"/>
<dbReference type="GO" id="GO:0070131">
    <property type="term" value="P:positive regulation of mitochondrial translation"/>
    <property type="evidence" value="ECO:0007669"/>
    <property type="project" value="TreeGrafter"/>
</dbReference>
<feature type="compositionally biased region" description="Low complexity" evidence="2">
    <location>
        <begin position="23"/>
        <end position="32"/>
    </location>
</feature>
<dbReference type="PANTHER" id="PTHR16255:SF1">
    <property type="entry name" value="REQUIRED FOR MEIOTIC NUCLEAR DIVISION PROTEIN 1 HOMOLOG"/>
    <property type="match status" value="1"/>
</dbReference>
<feature type="region of interest" description="Disordered" evidence="2">
    <location>
        <begin position="23"/>
        <end position="62"/>
    </location>
</feature>
<evidence type="ECO:0000256" key="2">
    <source>
        <dbReference type="SAM" id="MobiDB-lite"/>
    </source>
</evidence>
<reference evidence="5" key="2">
    <citation type="submission" date="2015-01" db="EMBL/GenBank/DDBJ databases">
        <title>Evolutionary Origins and Diversification of the Mycorrhizal Mutualists.</title>
        <authorList>
            <consortium name="DOE Joint Genome Institute"/>
            <consortium name="Mycorrhizal Genomics Consortium"/>
            <person name="Kohler A."/>
            <person name="Kuo A."/>
            <person name="Nagy L.G."/>
            <person name="Floudas D."/>
            <person name="Copeland A."/>
            <person name="Barry K.W."/>
            <person name="Cichocki N."/>
            <person name="Veneault-Fourrey C."/>
            <person name="LaButti K."/>
            <person name="Lindquist E.A."/>
            <person name="Lipzen A."/>
            <person name="Lundell T."/>
            <person name="Morin E."/>
            <person name="Murat C."/>
            <person name="Riley R."/>
            <person name="Ohm R."/>
            <person name="Sun H."/>
            <person name="Tunlid A."/>
            <person name="Henrissat B."/>
            <person name="Grigoriev I.V."/>
            <person name="Hibbett D.S."/>
            <person name="Martin F."/>
        </authorList>
    </citation>
    <scope>NUCLEOTIDE SEQUENCE [LARGE SCALE GENOMIC DNA]</scope>
    <source>
        <strain evidence="5">h7</strain>
    </source>
</reference>
<name>A0A0C3C8B3_HEBCY</name>
<accession>A0A0C3C8B3</accession>
<dbReference type="OrthoDB" id="242766at2759"/>
<keyword evidence="5" id="KW-1185">Reference proteome</keyword>
<evidence type="ECO:0000259" key="3">
    <source>
        <dbReference type="Pfam" id="PF02582"/>
    </source>
</evidence>
<dbReference type="EMBL" id="KN831784">
    <property type="protein sequence ID" value="KIM39826.1"/>
    <property type="molecule type" value="Genomic_DNA"/>
</dbReference>
<sequence>MSSLRAILIPRTVWLNCRYFSTAKSSSPSSKTENPLSDAKVKPKETTPLRRSASASLPIRSNPTPTRGVIQPVFTLSTAERYILSRLRSHPDLPARAQAFHESWWVPKWGEPGKEGEVFVFANGSIVCWGLGETDANRFAREVIEKARAVEVAPLEEPETEELEFVVDPIENTRLQGDLIILGHTAPLNEPDLLPTTLPPMAFPKETLLARYAFSQALSRSTALSALEVSLDHYLTSMALLPHTLAETGKPGMGRTQLIKKLGGLMKFRQLLNLNRENFIEVPDFYWAEPELEGYFKSLANALEVKTRTASLNDKITYAADIQSMLRQLLTESSTHSMELIIIALIAVEVVIALIRDGPELWHMLVGAETEEKNAA</sequence>
<dbReference type="HOGENOM" id="CLU_011220_6_1_1"/>